<feature type="compositionally biased region" description="Polar residues" evidence="1">
    <location>
        <begin position="588"/>
        <end position="599"/>
    </location>
</feature>
<protein>
    <recommendedName>
        <fullName evidence="2">CARDB domain-containing protein</fullName>
    </recommendedName>
</protein>
<keyword evidence="4" id="KW-1185">Reference proteome</keyword>
<gene>
    <name evidence="3" type="ORF">Harman_25540</name>
</gene>
<dbReference type="Gene3D" id="2.60.40.10">
    <property type="entry name" value="Immunoglobulins"/>
    <property type="match status" value="1"/>
</dbReference>
<feature type="compositionally biased region" description="Basic and acidic residues" evidence="1">
    <location>
        <begin position="790"/>
        <end position="802"/>
    </location>
</feature>
<sequence length="1252" mass="134917">MGVVLLASAVIVGAVLIVQVGQQTIGDVNNDANVELAEEVMLSVDQSFQRSDSDESVEIPDRVRSDVDVSSEATYNLTLNGRSACSTGNRSLQTIRYQKDEQQVGYQGGGVWRMTESGATMSSPPAVNYDEGALSLSFANISGKQINGESVTVHTDRNATHRHEQALEEALYTDWSYTKARTELDKGNTLSGTRECDPRRVTEANLTITNSNYARAWADWARSTYDDRYVEVTPNSVEPGETIHIRFALGDVSDPEFEVDRMSVNADPSGKAPVTATVRNTGGLQDTQTIHFNRSGASNNETVEVTLAEGESTTVSESLNADSGTHNFTVASNDHEAYKRITYTSVPGSPSLNITNASIPATARLNQVPSATVTVKNNGTMTADQNVTFLVNGSVNATRSVTVHPGNEQTVDFGSAMPTSENGTYDLEVETEDDTYSQSSEDGHYFVVGDSGVYEITSVSPPGGLQSGDKATITATIENTGDIRKSGSATITIENESGTVVYSESTTLTLDGTREGTESKTVSSTSGALTAPSYSNYTYIVETPDDTVNGTFTVGASAPPVFDVTSVSVDNPVGPENETEVGFTVTNTGGTSDSQTLRISSDWTDDTSSDEQLDPGESTTVTQTVTAPSEEGFYRLNFTTENQTTWRILNVQSDLVVERDGSELTTRERVNASIKLKGAELEGSRGGYISHAHVDMSLDVQNQSGDYTIPLWHDVGYDFENGDVNGPYAERRLINDAYADPYEYSKTFEKNSSFSVVATSYYCEDYAYTDVEFEIDGSRYDTIRCSDPAEDRISISDPENNRNVDILGDGEQIPGYGQAEPEQRSLEDMLGEQRLNETEDSDRASLNLADGERVFLYELSERNANPDNAGGLDDPDYNDAVVLFRTNALERDVTEPRFKILDVDAPARVDENTDATVTATIKNVGNASGTAAISTTFDGSPYSVKTETIETGSIQQFDIDLATSSKTPGKSYQYKLNLTNPDSNATAGGKEWGGNVYVGEKDGQFMQVDSVRAPGAIDNDESADATVTIANVGDADGTAEIELYTKNTDHTSSTFSRHDSATISTLNHGDTEQLTLGLPTDRGNYTYYVTTRDSTSAKQSFFVGQSTVVVNDTRGVNIGAETYDTSTLIERRGGAQRMTVEVLNTGTVGDDRKVKLTVENKSDGGEVFTGSTTVTAGSGDLTGVEEYPAWAGYDVDLDAGYYTYEVAVYNDTSGDPEDTATGEIYLKEIDERGATGNDSPISVDSETVTIGD</sequence>
<dbReference type="Proteomes" id="UP000304382">
    <property type="component" value="Unassembled WGS sequence"/>
</dbReference>
<feature type="region of interest" description="Disordered" evidence="1">
    <location>
        <begin position="588"/>
        <end position="619"/>
    </location>
</feature>
<evidence type="ECO:0000259" key="2">
    <source>
        <dbReference type="Pfam" id="PF07705"/>
    </source>
</evidence>
<evidence type="ECO:0000313" key="3">
    <source>
        <dbReference type="EMBL" id="GCF14619.1"/>
    </source>
</evidence>
<feature type="compositionally biased region" description="Polar residues" evidence="1">
    <location>
        <begin position="1236"/>
        <end position="1252"/>
    </location>
</feature>
<proteinExistence type="predicted"/>
<name>A0A4C2ER26_9EURY</name>
<dbReference type="Pfam" id="PF07705">
    <property type="entry name" value="CARDB"/>
    <property type="match status" value="1"/>
</dbReference>
<feature type="region of interest" description="Disordered" evidence="1">
    <location>
        <begin position="790"/>
        <end position="818"/>
    </location>
</feature>
<feature type="domain" description="CARDB" evidence="2">
    <location>
        <begin position="350"/>
        <end position="434"/>
    </location>
</feature>
<feature type="region of interest" description="Disordered" evidence="1">
    <location>
        <begin position="1231"/>
        <end position="1252"/>
    </location>
</feature>
<feature type="compositionally biased region" description="Acidic residues" evidence="1">
    <location>
        <begin position="603"/>
        <end position="614"/>
    </location>
</feature>
<organism evidence="3 4">
    <name type="scientific">Haloarcula mannanilytica</name>
    <dbReference type="NCBI Taxonomy" id="2509225"/>
    <lineage>
        <taxon>Archaea</taxon>
        <taxon>Methanobacteriati</taxon>
        <taxon>Methanobacteriota</taxon>
        <taxon>Stenosarchaea group</taxon>
        <taxon>Halobacteria</taxon>
        <taxon>Halobacteriales</taxon>
        <taxon>Haloarculaceae</taxon>
        <taxon>Haloarcula</taxon>
    </lineage>
</organism>
<reference evidence="3 4" key="1">
    <citation type="submission" date="2019-02" db="EMBL/GenBank/DDBJ databases">
        <title>Haloarcula mannanilyticum sp. nov., a mannan degrading haloarchaeon isolated from commercial salt.</title>
        <authorList>
            <person name="Enomoto S."/>
            <person name="Shimane Y."/>
            <person name="Kamekura M."/>
            <person name="Ito T."/>
            <person name="Moriya O."/>
            <person name="Ihara K."/>
            <person name="Takahashi-Ando N."/>
            <person name="Fukushima Y."/>
            <person name="Yoshida Y."/>
            <person name="Usama R."/>
            <person name="Takai K."/>
            <person name="Minegishi H."/>
        </authorList>
    </citation>
    <scope>NUCLEOTIDE SEQUENCE [LARGE SCALE GENOMIC DNA]</scope>
    <source>
        <strain evidence="3 4">MD130-1</strain>
    </source>
</reference>
<dbReference type="AlphaFoldDB" id="A0A4C2ER26"/>
<dbReference type="InterPro" id="IPR011635">
    <property type="entry name" value="CARDB"/>
</dbReference>
<dbReference type="InterPro" id="IPR013783">
    <property type="entry name" value="Ig-like_fold"/>
</dbReference>
<dbReference type="InterPro" id="IPR055713">
    <property type="entry name" value="DUF7289"/>
</dbReference>
<dbReference type="EMBL" id="BIXZ01000004">
    <property type="protein sequence ID" value="GCF14619.1"/>
    <property type="molecule type" value="Genomic_DNA"/>
</dbReference>
<comment type="caution">
    <text evidence="3">The sequence shown here is derived from an EMBL/GenBank/DDBJ whole genome shotgun (WGS) entry which is preliminary data.</text>
</comment>
<accession>A0A4C2ER26</accession>
<evidence type="ECO:0000313" key="4">
    <source>
        <dbReference type="Proteomes" id="UP000304382"/>
    </source>
</evidence>
<dbReference type="Pfam" id="PF23960">
    <property type="entry name" value="DUF7289"/>
    <property type="match status" value="1"/>
</dbReference>
<evidence type="ECO:0000256" key="1">
    <source>
        <dbReference type="SAM" id="MobiDB-lite"/>
    </source>
</evidence>